<dbReference type="AlphaFoldDB" id="A0A6C0CCZ3"/>
<organism evidence="1">
    <name type="scientific">viral metagenome</name>
    <dbReference type="NCBI Taxonomy" id="1070528"/>
    <lineage>
        <taxon>unclassified sequences</taxon>
        <taxon>metagenomes</taxon>
        <taxon>organismal metagenomes</taxon>
    </lineage>
</organism>
<dbReference type="EMBL" id="MN739377">
    <property type="protein sequence ID" value="QHT01559.1"/>
    <property type="molecule type" value="Genomic_DNA"/>
</dbReference>
<accession>A0A6C0CCZ3</accession>
<sequence length="56" mass="6638">MLDNKYKFTFGIPYEYGGRFNTKIYICICHINGNNVRLLTRNNKNIDVKKVHDETN</sequence>
<reference evidence="1" key="1">
    <citation type="journal article" date="2020" name="Nature">
        <title>Giant virus diversity and host interactions through global metagenomics.</title>
        <authorList>
            <person name="Schulz F."/>
            <person name="Roux S."/>
            <person name="Paez-Espino D."/>
            <person name="Jungbluth S."/>
            <person name="Walsh D.A."/>
            <person name="Denef V.J."/>
            <person name="McMahon K.D."/>
            <person name="Konstantinidis K.T."/>
            <person name="Eloe-Fadrosh E.A."/>
            <person name="Kyrpides N.C."/>
            <person name="Woyke T."/>
        </authorList>
    </citation>
    <scope>NUCLEOTIDE SEQUENCE</scope>
    <source>
        <strain evidence="1">GVMAG-M-3300020192-26</strain>
    </source>
</reference>
<proteinExistence type="predicted"/>
<evidence type="ECO:0000313" key="1">
    <source>
        <dbReference type="EMBL" id="QHT01559.1"/>
    </source>
</evidence>
<name>A0A6C0CCZ3_9ZZZZ</name>
<protein>
    <submittedName>
        <fullName evidence="1">Uncharacterized protein</fullName>
    </submittedName>
</protein>